<dbReference type="Proteomes" id="UP000582213">
    <property type="component" value="Unassembled WGS sequence"/>
</dbReference>
<evidence type="ECO:0000313" key="3">
    <source>
        <dbReference type="Proteomes" id="UP000427373"/>
    </source>
</evidence>
<dbReference type="EMBL" id="CP045484">
    <property type="protein sequence ID" value="QGR16917.1"/>
    <property type="molecule type" value="Genomic_DNA"/>
</dbReference>
<dbReference type="EMBL" id="JACHFY010000001">
    <property type="protein sequence ID" value="MBB5252651.1"/>
    <property type="molecule type" value="Genomic_DNA"/>
</dbReference>
<accession>A0A650CHA6</accession>
<reference evidence="1 4" key="2">
    <citation type="submission" date="2020-08" db="EMBL/GenBank/DDBJ databases">
        <title>Genomic Encyclopedia of Type Strains, Phase IV (KMG-IV): sequencing the most valuable type-strain genomes for metagenomic binning, comparative biology and taxonomic classification.</title>
        <authorList>
            <person name="Goeker M."/>
        </authorList>
    </citation>
    <scope>NUCLEOTIDE SEQUENCE [LARGE SCALE GENOMIC DNA]</scope>
    <source>
        <strain evidence="1 4">DSM 12421</strain>
    </source>
</reference>
<dbReference type="OrthoDB" id="38490at2157"/>
<keyword evidence="3" id="KW-1185">Reference proteome</keyword>
<dbReference type="AlphaFoldDB" id="A0A650CHA6"/>
<evidence type="ECO:0000313" key="1">
    <source>
        <dbReference type="EMBL" id="MBB5252651.1"/>
    </source>
</evidence>
<dbReference type="GeneID" id="42800939"/>
<reference evidence="2 3" key="1">
    <citation type="submission" date="2019-10" db="EMBL/GenBank/DDBJ databases">
        <title>Genome Sequences from Six Type Strain Members of the Archaeal Family Sulfolobaceae: Acidianus ambivalens, Acidianus infernus, Metallosphaera prunae, Stygiolobus azoricus, Sulfolobus metallicus, and Sulfurisphaera ohwakuensis.</title>
        <authorList>
            <person name="Counts J.A."/>
            <person name="Kelly R.M."/>
        </authorList>
    </citation>
    <scope>NUCLEOTIDE SEQUENCE [LARGE SCALE GENOMIC DNA]</scope>
    <source>
        <strain evidence="2 3">TA-1</strain>
    </source>
</reference>
<dbReference type="RefSeq" id="WP_156014467.1">
    <property type="nucleotide sequence ID" value="NZ_CP045484.1"/>
</dbReference>
<sequence>MPLLDYGEIKLDIQGASNKEIEELQNHIQKLFSLCHLVAEKYGIAMNDDEVRKIVDYLDQFTESMRDAVFKKGNTSIKVILDEYVTLPNQRRLIGLWYLFDRLGYKTDRQGDLELIKQRLIEWRTKATERNDKDVLELLNYFEKFGFYNF</sequence>
<evidence type="ECO:0000313" key="4">
    <source>
        <dbReference type="Proteomes" id="UP000582213"/>
    </source>
</evidence>
<gene>
    <name evidence="2" type="ORF">D1869_06800</name>
    <name evidence="1" type="ORF">HNQ62_000369</name>
</gene>
<dbReference type="KEGG" id="soh:D1869_06800"/>
<evidence type="ECO:0000313" key="2">
    <source>
        <dbReference type="EMBL" id="QGR16917.1"/>
    </source>
</evidence>
<protein>
    <submittedName>
        <fullName evidence="2">Uncharacterized protein</fullName>
    </submittedName>
</protein>
<dbReference type="Proteomes" id="UP000427373">
    <property type="component" value="Chromosome"/>
</dbReference>
<organism evidence="2 3">
    <name type="scientific">Sulfurisphaera ohwakuensis</name>
    <dbReference type="NCBI Taxonomy" id="69656"/>
    <lineage>
        <taxon>Archaea</taxon>
        <taxon>Thermoproteota</taxon>
        <taxon>Thermoprotei</taxon>
        <taxon>Sulfolobales</taxon>
        <taxon>Sulfolobaceae</taxon>
        <taxon>Sulfurisphaera</taxon>
    </lineage>
</organism>
<name>A0A650CHA6_SULOH</name>
<proteinExistence type="predicted"/>